<protein>
    <submittedName>
        <fullName evidence="1">Uncharacterized protein</fullName>
    </submittedName>
</protein>
<sequence>MPTKDKNVIVRDEETGKTVLIVRRNLCSDAEVLAGTDNTVVLDCSMKKDDPGKLVLVGYSAGSCSSPAFNYSWNIEAKKLLEEFVCSHHMAVSSLFSLFYQLMRANLPNKVLEDYEEYIAKHGFPHMDARGAIPVNDEGCSNYYVKKGGKMFTFHGTKPALPAGVAVLTQLQTGGNFYLAPDGIKIEQAANTLIIWQPRHYHGTSLLGDWPKDNIAPFAQSGFAFVTST</sequence>
<organism evidence="1 2">
    <name type="scientific">Rhodofomes roseus</name>
    <dbReference type="NCBI Taxonomy" id="34475"/>
    <lineage>
        <taxon>Eukaryota</taxon>
        <taxon>Fungi</taxon>
        <taxon>Dikarya</taxon>
        <taxon>Basidiomycota</taxon>
        <taxon>Agaricomycotina</taxon>
        <taxon>Agaricomycetes</taxon>
        <taxon>Polyporales</taxon>
        <taxon>Rhodofomes</taxon>
    </lineage>
</organism>
<proteinExistence type="predicted"/>
<keyword evidence="2" id="KW-1185">Reference proteome</keyword>
<dbReference type="GeneID" id="72002510"/>
<comment type="caution">
    <text evidence="1">The sequence shown here is derived from an EMBL/GenBank/DDBJ whole genome shotgun (WGS) entry which is preliminary data.</text>
</comment>
<gene>
    <name evidence="1" type="ORF">C8Q71DRAFT_726620</name>
</gene>
<dbReference type="RefSeq" id="XP_047774823.1">
    <property type="nucleotide sequence ID" value="XM_047921778.1"/>
</dbReference>
<dbReference type="Proteomes" id="UP000814176">
    <property type="component" value="Unassembled WGS sequence"/>
</dbReference>
<evidence type="ECO:0000313" key="1">
    <source>
        <dbReference type="EMBL" id="KAH9831726.1"/>
    </source>
</evidence>
<name>A0ABQ8K4V1_9APHY</name>
<reference evidence="1 2" key="1">
    <citation type="journal article" date="2021" name="Environ. Microbiol.">
        <title>Gene family expansions and transcriptome signatures uncover fungal adaptations to wood decay.</title>
        <authorList>
            <person name="Hage H."/>
            <person name="Miyauchi S."/>
            <person name="Viragh M."/>
            <person name="Drula E."/>
            <person name="Min B."/>
            <person name="Chaduli D."/>
            <person name="Navarro D."/>
            <person name="Favel A."/>
            <person name="Norest M."/>
            <person name="Lesage-Meessen L."/>
            <person name="Balint B."/>
            <person name="Merenyi Z."/>
            <person name="de Eugenio L."/>
            <person name="Morin E."/>
            <person name="Martinez A.T."/>
            <person name="Baldrian P."/>
            <person name="Stursova M."/>
            <person name="Martinez M.J."/>
            <person name="Novotny C."/>
            <person name="Magnuson J.K."/>
            <person name="Spatafora J.W."/>
            <person name="Maurice S."/>
            <person name="Pangilinan J."/>
            <person name="Andreopoulos W."/>
            <person name="LaButti K."/>
            <person name="Hundley H."/>
            <person name="Na H."/>
            <person name="Kuo A."/>
            <person name="Barry K."/>
            <person name="Lipzen A."/>
            <person name="Henrissat B."/>
            <person name="Riley R."/>
            <person name="Ahrendt S."/>
            <person name="Nagy L.G."/>
            <person name="Grigoriev I.V."/>
            <person name="Martin F."/>
            <person name="Rosso M.N."/>
        </authorList>
    </citation>
    <scope>NUCLEOTIDE SEQUENCE [LARGE SCALE GENOMIC DNA]</scope>
    <source>
        <strain evidence="1 2">CIRM-BRFM 1785</strain>
    </source>
</reference>
<dbReference type="EMBL" id="JADCUA010000024">
    <property type="protein sequence ID" value="KAH9831726.1"/>
    <property type="molecule type" value="Genomic_DNA"/>
</dbReference>
<accession>A0ABQ8K4V1</accession>
<evidence type="ECO:0000313" key="2">
    <source>
        <dbReference type="Proteomes" id="UP000814176"/>
    </source>
</evidence>